<dbReference type="STRING" id="419479.SAMN04488563_5964"/>
<dbReference type="EMBL" id="LT629791">
    <property type="protein sequence ID" value="SDU79288.1"/>
    <property type="molecule type" value="Genomic_DNA"/>
</dbReference>
<gene>
    <name evidence="4" type="ORF">SAMN04488563_5964</name>
</gene>
<feature type="active site" description="Charge relay system" evidence="1">
    <location>
        <position position="271"/>
    </location>
</feature>
<dbReference type="InterPro" id="IPR008391">
    <property type="entry name" value="AXE1_dom"/>
</dbReference>
<dbReference type="SUPFAM" id="SSF53474">
    <property type="entry name" value="alpha/beta-Hydrolases"/>
    <property type="match status" value="1"/>
</dbReference>
<evidence type="ECO:0000256" key="1">
    <source>
        <dbReference type="PIRSR" id="PIRSR639069-1"/>
    </source>
</evidence>
<dbReference type="InterPro" id="IPR029058">
    <property type="entry name" value="AB_hydrolase_fold"/>
</dbReference>
<dbReference type="Proteomes" id="UP000182977">
    <property type="component" value="Chromosome I"/>
</dbReference>
<feature type="active site" description="Charge relay system" evidence="1">
    <location>
        <position position="300"/>
    </location>
</feature>
<protein>
    <submittedName>
        <fullName evidence="4">Cephalosporin-C deacetylase</fullName>
    </submittedName>
</protein>
<dbReference type="GO" id="GO:0052689">
    <property type="term" value="F:carboxylic ester hydrolase activity"/>
    <property type="evidence" value="ECO:0007669"/>
    <property type="project" value="TreeGrafter"/>
</dbReference>
<dbReference type="InterPro" id="IPR039069">
    <property type="entry name" value="CE7"/>
</dbReference>
<dbReference type="RefSeq" id="WP_197683391.1">
    <property type="nucleotide sequence ID" value="NZ_LBMC01000106.1"/>
</dbReference>
<evidence type="ECO:0000313" key="5">
    <source>
        <dbReference type="Proteomes" id="UP000182977"/>
    </source>
</evidence>
<proteinExistence type="predicted"/>
<evidence type="ECO:0000313" key="4">
    <source>
        <dbReference type="EMBL" id="SDU79288.1"/>
    </source>
</evidence>
<evidence type="ECO:0000256" key="2">
    <source>
        <dbReference type="PIRSR" id="PIRSR639069-2"/>
    </source>
</evidence>
<keyword evidence="5" id="KW-1185">Reference proteome</keyword>
<dbReference type="AlphaFoldDB" id="A0A1H2LF78"/>
<feature type="domain" description="Acetyl xylan esterase" evidence="3">
    <location>
        <begin position="3"/>
        <end position="304"/>
    </location>
</feature>
<accession>A0A1H2LF78</accession>
<sequence>MQVDLPIEELEKFHYQEPEPADFDEFWQSTIAAETARPLDVAFTPVVTELQTIDVFDVEFTGYGGARIKGWLLLPARRSGRVPAVVEFLGYGGGRGLPVESLAYASAGFAHAILDTRGQGSTWRAGHTPDPVGSTPAIPGHMTRGLLSRDDYYYRRLYVDAYRFVDVVRSSAEVDTDRLVASGRSQGGALSLVVAGLRSDVTMIVPHVPFLCAFRRALRMTAESPYGEVSRWLAIHRDQAPAAFATLAYFDGVSFARRATCPAAFSVGLRDVVSPPSTVFAAHNAYGGPKEMVVWEFNGHESGGPEDVLRTIRAVRGLP</sequence>
<organism evidence="4 5">
    <name type="scientific">Jiangella alkaliphila</name>
    <dbReference type="NCBI Taxonomy" id="419479"/>
    <lineage>
        <taxon>Bacteria</taxon>
        <taxon>Bacillati</taxon>
        <taxon>Actinomycetota</taxon>
        <taxon>Actinomycetes</taxon>
        <taxon>Jiangellales</taxon>
        <taxon>Jiangellaceae</taxon>
        <taxon>Jiangella</taxon>
    </lineage>
</organism>
<dbReference type="PANTHER" id="PTHR40111">
    <property type="entry name" value="CEPHALOSPORIN-C DEACETYLASE"/>
    <property type="match status" value="1"/>
</dbReference>
<dbReference type="Gene3D" id="3.40.50.1820">
    <property type="entry name" value="alpha/beta hydrolase"/>
    <property type="match status" value="1"/>
</dbReference>
<evidence type="ECO:0000259" key="3">
    <source>
        <dbReference type="Pfam" id="PF05448"/>
    </source>
</evidence>
<feature type="active site" description="Nucleophile" evidence="1">
    <location>
        <position position="185"/>
    </location>
</feature>
<dbReference type="Pfam" id="PF05448">
    <property type="entry name" value="AXE1"/>
    <property type="match status" value="1"/>
</dbReference>
<name>A0A1H2LF78_9ACTN</name>
<dbReference type="GO" id="GO:0005976">
    <property type="term" value="P:polysaccharide metabolic process"/>
    <property type="evidence" value="ECO:0007669"/>
    <property type="project" value="TreeGrafter"/>
</dbReference>
<dbReference type="PANTHER" id="PTHR40111:SF1">
    <property type="entry name" value="CEPHALOSPORIN-C DEACETYLASE"/>
    <property type="match status" value="1"/>
</dbReference>
<feature type="binding site" evidence="2">
    <location>
        <position position="91"/>
    </location>
    <ligand>
        <name>substrate</name>
    </ligand>
</feature>
<reference evidence="5" key="1">
    <citation type="submission" date="2016-10" db="EMBL/GenBank/DDBJ databases">
        <authorList>
            <person name="Varghese N."/>
            <person name="Submissions S."/>
        </authorList>
    </citation>
    <scope>NUCLEOTIDE SEQUENCE [LARGE SCALE GENOMIC DNA]</scope>
    <source>
        <strain evidence="5">DSM 45079</strain>
    </source>
</reference>